<gene>
    <name evidence="2 3" type="primary">dtd</name>
    <name evidence="3" type="ORF">NITGR_980063</name>
</gene>
<comment type="function">
    <text evidence="2">An aminoacyl-tRNA editing enzyme that deacylates mischarged D-aminoacyl-tRNAs. Also deacylates mischarged glycyl-tRNA(Ala), protecting cells against glycine mischarging by AlaRS. Acts via tRNA-based rather than protein-based catalysis; rejects L-amino acids rather than detecting D-amino acids in the active site. By recycling D-aminoacyl-tRNA to D-amino acids and free tRNA molecules, this enzyme counteracts the toxicity associated with the formation of D-aminoacyl-tRNA entities in vivo and helps enforce protein L-homochirality.</text>
</comment>
<comment type="subcellular location">
    <subcellularLocation>
        <location evidence="2">Cytoplasm</location>
    </subcellularLocation>
</comment>
<dbReference type="AlphaFoldDB" id="M1Z2H4"/>
<comment type="caution">
    <text evidence="3">The sequence shown here is derived from an EMBL/GenBank/DDBJ whole genome shotgun (WGS) entry which is preliminary data.</text>
</comment>
<evidence type="ECO:0000256" key="2">
    <source>
        <dbReference type="HAMAP-Rule" id="MF_00518"/>
    </source>
</evidence>
<comment type="domain">
    <text evidence="2">A Gly-cisPro motif from one monomer fits into the active site of the other monomer to allow specific chiral rejection of L-amino acids.</text>
</comment>
<reference evidence="3 4" key="1">
    <citation type="journal article" date="2013" name="Front. Microbiol.">
        <title>The genome of Nitrospina gracilis illuminates the metabolism and evolution of the major marine nitrite oxidizer.</title>
        <authorList>
            <person name="Luecker S."/>
            <person name="Nowka B."/>
            <person name="Rattei T."/>
            <person name="Spieck E."/>
            <person name="and Daims H."/>
        </authorList>
    </citation>
    <scope>NUCLEOTIDE SEQUENCE [LARGE SCALE GENOMIC DNA]</scope>
    <source>
        <strain evidence="3 4">3/211</strain>
    </source>
</reference>
<dbReference type="EMBL" id="CAQJ01000108">
    <property type="protein sequence ID" value="CCQ92188.1"/>
    <property type="molecule type" value="Genomic_DNA"/>
</dbReference>
<comment type="catalytic activity">
    <reaction evidence="2">
        <text>glycyl-tRNA(Ala) + H2O = tRNA(Ala) + glycine + H(+)</text>
        <dbReference type="Rhea" id="RHEA:53744"/>
        <dbReference type="Rhea" id="RHEA-COMP:9657"/>
        <dbReference type="Rhea" id="RHEA-COMP:13640"/>
        <dbReference type="ChEBI" id="CHEBI:15377"/>
        <dbReference type="ChEBI" id="CHEBI:15378"/>
        <dbReference type="ChEBI" id="CHEBI:57305"/>
        <dbReference type="ChEBI" id="CHEBI:78442"/>
        <dbReference type="ChEBI" id="CHEBI:78522"/>
    </reaction>
</comment>
<dbReference type="OrthoDB" id="9801395at2"/>
<evidence type="ECO:0000313" key="4">
    <source>
        <dbReference type="Proteomes" id="UP000011704"/>
    </source>
</evidence>
<comment type="subunit">
    <text evidence="2">Homodimer.</text>
</comment>
<dbReference type="STRING" id="1266370.NITGR_980063"/>
<dbReference type="InterPro" id="IPR023509">
    <property type="entry name" value="DTD-like_sf"/>
</dbReference>
<keyword evidence="4" id="KW-1185">Reference proteome</keyword>
<dbReference type="GO" id="GO:0043908">
    <property type="term" value="F:Ser(Gly)-tRNA(Ala) hydrolase activity"/>
    <property type="evidence" value="ECO:0007669"/>
    <property type="project" value="UniProtKB-UniRule"/>
</dbReference>
<dbReference type="RefSeq" id="WP_005011830.1">
    <property type="nucleotide sequence ID" value="NZ_HG422173.1"/>
</dbReference>
<evidence type="ECO:0000313" key="3">
    <source>
        <dbReference type="EMBL" id="CCQ92188.1"/>
    </source>
</evidence>
<feature type="short sequence motif" description="Gly-cisPro motif, important for rejection of L-amino acids" evidence="2">
    <location>
        <begin position="137"/>
        <end position="138"/>
    </location>
</feature>
<dbReference type="HOGENOM" id="CLU_076901_1_0_0"/>
<dbReference type="Pfam" id="PF02580">
    <property type="entry name" value="Tyr_Deacylase"/>
    <property type="match status" value="1"/>
</dbReference>
<dbReference type="FunFam" id="3.50.80.10:FF:000001">
    <property type="entry name" value="D-aminoacyl-tRNA deacylase"/>
    <property type="match status" value="1"/>
</dbReference>
<comment type="catalytic activity">
    <reaction evidence="2">
        <text>a D-aminoacyl-tRNA + H2O = a tRNA + a D-alpha-amino acid + H(+)</text>
        <dbReference type="Rhea" id="RHEA:13953"/>
        <dbReference type="Rhea" id="RHEA-COMP:10123"/>
        <dbReference type="Rhea" id="RHEA-COMP:10124"/>
        <dbReference type="ChEBI" id="CHEBI:15377"/>
        <dbReference type="ChEBI" id="CHEBI:15378"/>
        <dbReference type="ChEBI" id="CHEBI:59871"/>
        <dbReference type="ChEBI" id="CHEBI:78442"/>
        <dbReference type="ChEBI" id="CHEBI:79333"/>
        <dbReference type="EC" id="3.1.1.96"/>
    </reaction>
</comment>
<dbReference type="EC" id="3.1.1.96" evidence="2"/>
<protein>
    <recommendedName>
        <fullName evidence="2">D-aminoacyl-tRNA deacylase</fullName>
        <shortName evidence="2">DTD</shortName>
        <ecNumber evidence="2">3.1.1.96</ecNumber>
    </recommendedName>
    <alternativeName>
        <fullName evidence="2">Gly-tRNA(Ala) deacylase</fullName>
        <ecNumber evidence="2">3.1.1.-</ecNumber>
    </alternativeName>
</protein>
<dbReference type="InterPro" id="IPR003732">
    <property type="entry name" value="Daa-tRNA_deacyls_DTD"/>
</dbReference>
<keyword evidence="2" id="KW-0963">Cytoplasm</keyword>
<proteinExistence type="inferred from homology"/>
<dbReference type="HAMAP" id="MF_00518">
    <property type="entry name" value="Deacylase_Dtd"/>
    <property type="match status" value="1"/>
</dbReference>
<comment type="similarity">
    <text evidence="1 2">Belongs to the DTD family.</text>
</comment>
<dbReference type="EC" id="3.1.1.-" evidence="2"/>
<organism evidence="3 4">
    <name type="scientific">Nitrospina gracilis (strain 3/211)</name>
    <dbReference type="NCBI Taxonomy" id="1266370"/>
    <lineage>
        <taxon>Bacteria</taxon>
        <taxon>Pseudomonadati</taxon>
        <taxon>Nitrospinota/Tectimicrobiota group</taxon>
        <taxon>Nitrospinota</taxon>
        <taxon>Nitrospinia</taxon>
        <taxon>Nitrospinales</taxon>
        <taxon>Nitrospinaceae</taxon>
        <taxon>Nitrospina</taxon>
    </lineage>
</organism>
<name>M1Z2H4_NITG3</name>
<dbReference type="GO" id="GO:0005737">
    <property type="term" value="C:cytoplasm"/>
    <property type="evidence" value="ECO:0007669"/>
    <property type="project" value="UniProtKB-SubCell"/>
</dbReference>
<dbReference type="InParanoid" id="M1Z2H4"/>
<keyword evidence="2" id="KW-0820">tRNA-binding</keyword>
<sequence length="145" mass="15979">MKLVVQRVLASAVSVDGFEIARIGSGLMILFGAEKGDTDAAVEWLVEKAANLRIFQDEVGKMNRSCVDIQGEVLVVSQFTLAGDCSRGRRPGFDNAAPPEEAKRLYRLFVDRFMTTGLSVQEGRFAADMKVEIHNDGPVTFILER</sequence>
<evidence type="ECO:0000256" key="1">
    <source>
        <dbReference type="ARBA" id="ARBA00009673"/>
    </source>
</evidence>
<dbReference type="Proteomes" id="UP000011704">
    <property type="component" value="Unassembled WGS sequence"/>
</dbReference>
<keyword evidence="2" id="KW-0694">RNA-binding</keyword>
<dbReference type="FunCoup" id="M1Z2H4">
    <property type="interactions" value="400"/>
</dbReference>
<dbReference type="Gene3D" id="3.50.80.10">
    <property type="entry name" value="D-tyrosyl-tRNA(Tyr) deacylase"/>
    <property type="match status" value="1"/>
</dbReference>
<keyword evidence="2 3" id="KW-0378">Hydrolase</keyword>
<accession>M1Z2H4</accession>
<dbReference type="GO" id="GO:0051500">
    <property type="term" value="F:D-tyrosyl-tRNA(Tyr) deacylase activity"/>
    <property type="evidence" value="ECO:0007669"/>
    <property type="project" value="TreeGrafter"/>
</dbReference>
<dbReference type="PANTHER" id="PTHR10472">
    <property type="entry name" value="D-TYROSYL-TRNA TYR DEACYLASE"/>
    <property type="match status" value="1"/>
</dbReference>
<dbReference type="PANTHER" id="PTHR10472:SF5">
    <property type="entry name" value="D-AMINOACYL-TRNA DEACYLASE 1"/>
    <property type="match status" value="1"/>
</dbReference>
<dbReference type="SUPFAM" id="SSF69500">
    <property type="entry name" value="DTD-like"/>
    <property type="match status" value="1"/>
</dbReference>
<dbReference type="NCBIfam" id="TIGR00256">
    <property type="entry name" value="D-aminoacyl-tRNA deacylase"/>
    <property type="match status" value="1"/>
</dbReference>
<dbReference type="GO" id="GO:0106026">
    <property type="term" value="F:Gly-tRNA(Ala) deacylase activity"/>
    <property type="evidence" value="ECO:0007669"/>
    <property type="project" value="UniProtKB-UniRule"/>
</dbReference>
<dbReference type="GO" id="GO:0000049">
    <property type="term" value="F:tRNA binding"/>
    <property type="evidence" value="ECO:0007669"/>
    <property type="project" value="UniProtKB-UniRule"/>
</dbReference>
<dbReference type="GO" id="GO:0019478">
    <property type="term" value="P:D-amino acid catabolic process"/>
    <property type="evidence" value="ECO:0007669"/>
    <property type="project" value="UniProtKB-UniRule"/>
</dbReference>